<protein>
    <recommendedName>
        <fullName evidence="6">tRNA wybutosine-synthesizing protein 4</fullName>
        <ecNumber evidence="5">2.1.1.290</ecNumber>
        <ecNumber evidence="4">2.3.1.231</ecNumber>
    </recommendedName>
    <alternativeName>
        <fullName evidence="12">tRNA(Phe) (7-(3-amino-3-(methoxycarbonyl)propyl)wyosine(37)-N)-methoxycarbonyltransferase</fullName>
    </alternativeName>
    <alternativeName>
        <fullName evidence="11">tRNA(Phe) (7-(3-amino-3-carboxypropyl)wyosine(37)-O)-methyltransferase</fullName>
    </alternativeName>
</protein>
<name>A0A444UN65_ACIRT</name>
<evidence type="ECO:0000256" key="9">
    <source>
        <dbReference type="ARBA" id="ARBA00022691"/>
    </source>
</evidence>
<proteinExistence type="inferred from homology"/>
<keyword evidence="10" id="KW-0819">tRNA processing</keyword>
<evidence type="ECO:0000256" key="10">
    <source>
        <dbReference type="ARBA" id="ARBA00022694"/>
    </source>
</evidence>
<evidence type="ECO:0000256" key="4">
    <source>
        <dbReference type="ARBA" id="ARBA00012155"/>
    </source>
</evidence>
<dbReference type="InterPro" id="IPR015915">
    <property type="entry name" value="Kelch-typ_b-propeller"/>
</dbReference>
<dbReference type="Pfam" id="PF24681">
    <property type="entry name" value="Kelch_KLHDC2_KLHL20_DRC7"/>
    <property type="match status" value="1"/>
</dbReference>
<evidence type="ECO:0000256" key="7">
    <source>
        <dbReference type="ARBA" id="ARBA00022603"/>
    </source>
</evidence>
<dbReference type="SUPFAM" id="SSF53335">
    <property type="entry name" value="S-adenosyl-L-methionine-dependent methyltransferases"/>
    <property type="match status" value="1"/>
</dbReference>
<dbReference type="SUPFAM" id="SSF117281">
    <property type="entry name" value="Kelch motif"/>
    <property type="match status" value="1"/>
</dbReference>
<dbReference type="UniPathway" id="UPA00375"/>
<evidence type="ECO:0000256" key="8">
    <source>
        <dbReference type="ARBA" id="ARBA00022679"/>
    </source>
</evidence>
<dbReference type="Gene3D" id="2.120.10.80">
    <property type="entry name" value="Kelch-type beta propeller"/>
    <property type="match status" value="1"/>
</dbReference>
<dbReference type="GO" id="GO:0008175">
    <property type="term" value="F:tRNA methyltransferase activity"/>
    <property type="evidence" value="ECO:0007669"/>
    <property type="project" value="TreeGrafter"/>
</dbReference>
<evidence type="ECO:0000256" key="5">
    <source>
        <dbReference type="ARBA" id="ARBA00012779"/>
    </source>
</evidence>
<dbReference type="PANTHER" id="PTHR46529">
    <property type="entry name" value="TRNA WYBUTOSINE-SYNTHESIZING PROTEIN 4"/>
    <property type="match status" value="1"/>
</dbReference>
<evidence type="ECO:0000256" key="1">
    <source>
        <dbReference type="ARBA" id="ARBA00001806"/>
    </source>
</evidence>
<keyword evidence="7" id="KW-0489">Methyltransferase</keyword>
<dbReference type="FunFam" id="3.40.50.150:FF:001200">
    <property type="match status" value="1"/>
</dbReference>
<dbReference type="EMBL" id="SCEB01214211">
    <property type="protein sequence ID" value="RXM36578.1"/>
    <property type="molecule type" value="Genomic_DNA"/>
</dbReference>
<dbReference type="GO" id="GO:0031591">
    <property type="term" value="P:wybutosine biosynthetic process"/>
    <property type="evidence" value="ECO:0007669"/>
    <property type="project" value="TreeGrafter"/>
</dbReference>
<dbReference type="AlphaFoldDB" id="A0A444UN65"/>
<dbReference type="Pfam" id="PF04072">
    <property type="entry name" value="LCM"/>
    <property type="match status" value="1"/>
</dbReference>
<sequence>MLCEESRGQRSFNRTKKQFGKDTAVQGTNDSSIVSKCSAVARGYFQDDFLKHFVIKTARRAPLINRGYYIRAKAVDHCLREFLQRTQSCTRRQLLSLGAGFDSLYFRLKAGGELGGAVVFEVDFPDVAQRKAALINRDPVLREILGTTESAAPPHSPLVLSSADYRLVGVDLKALGGLESALREAGLQTSAPTLLLSEEWHLKCSHYFILAASKGELKHQPLICPPCESPVPALVPVFYSQLLPVSVVPMEPEEAGLGCTDLSGSGLGCTGLAGFGLGCAALQPGNAVLVSGGAGRHGRGDQTRVLIRDKAVWRCACPRSTEWGGRMFHTVTPVPGQRCVVFGGRTSPLRPATSLLSVSWDPTTPTDPRLSVSELNCTGTAPRPRWRHSATLLTFRGESYLFVFGGSSIEEQALQDWHFLKLEENTWTQVPVGGSVPEPRHSHSACPYAGGLVIAGGLGGQTPLGSTVLLRPAQSGFRWHELKTDPPIIPRYSHTAHVIGDQLVLVGGIWIQADGVPGVAVINLTTGGSREYSIDTNRLTMLSINTCSELTSPLCRNQGQLAF</sequence>
<evidence type="ECO:0000256" key="13">
    <source>
        <dbReference type="ARBA" id="ARBA00049250"/>
    </source>
</evidence>
<comment type="caution">
    <text evidence="14">The sequence shown here is derived from an EMBL/GenBank/DDBJ whole genome shotgun (WGS) entry which is preliminary data.</text>
</comment>
<dbReference type="Proteomes" id="UP000289886">
    <property type="component" value="Unassembled WGS sequence"/>
</dbReference>
<comment type="catalytic activity">
    <reaction evidence="1">
        <text>7-[(3S)-3-amino-3-carboxypropyl]wyosine(37) in tRNA(Phe) + S-adenosyl-L-methionine = 7-[(3S)-(3-amino-3-methoxycarbonyl)propyl]wyosine(37) in tRNA(Phe) + S-adenosyl-L-homocysteine</text>
        <dbReference type="Rhea" id="RHEA:36903"/>
        <dbReference type="Rhea" id="RHEA-COMP:10379"/>
        <dbReference type="Rhea" id="RHEA-COMP:11844"/>
        <dbReference type="ChEBI" id="CHEBI:57856"/>
        <dbReference type="ChEBI" id="CHEBI:59789"/>
        <dbReference type="ChEBI" id="CHEBI:73543"/>
        <dbReference type="ChEBI" id="CHEBI:74275"/>
        <dbReference type="EC" id="2.1.1.290"/>
    </reaction>
</comment>
<evidence type="ECO:0000256" key="12">
    <source>
        <dbReference type="ARBA" id="ARBA00030847"/>
    </source>
</evidence>
<dbReference type="InterPro" id="IPR007213">
    <property type="entry name" value="Ppm1/Ppm2/Tcmp"/>
</dbReference>
<evidence type="ECO:0000313" key="14">
    <source>
        <dbReference type="EMBL" id="RXM36578.1"/>
    </source>
</evidence>
<dbReference type="PANTHER" id="PTHR46529:SF1">
    <property type="entry name" value="TRNA WYBUTOSINE-SYNTHESIZING PROTEIN 4"/>
    <property type="match status" value="1"/>
</dbReference>
<comment type="pathway">
    <text evidence="2">tRNA modification; wybutosine-tRNA(Phe) biosynthesis.</text>
</comment>
<evidence type="ECO:0000256" key="2">
    <source>
        <dbReference type="ARBA" id="ARBA00004797"/>
    </source>
</evidence>
<dbReference type="EC" id="2.1.1.290" evidence="5"/>
<gene>
    <name evidence="14" type="ORF">EOD39_3472</name>
</gene>
<dbReference type="Gene3D" id="3.40.50.150">
    <property type="entry name" value="Vaccinia Virus protein VP39"/>
    <property type="match status" value="1"/>
</dbReference>
<evidence type="ECO:0000313" key="15">
    <source>
        <dbReference type="Proteomes" id="UP000289886"/>
    </source>
</evidence>
<dbReference type="EC" id="2.3.1.231" evidence="4"/>
<evidence type="ECO:0000256" key="6">
    <source>
        <dbReference type="ARBA" id="ARBA00018045"/>
    </source>
</evidence>
<keyword evidence="9" id="KW-0949">S-adenosyl-L-methionine</keyword>
<evidence type="ECO:0000256" key="3">
    <source>
        <dbReference type="ARBA" id="ARBA00010703"/>
    </source>
</evidence>
<organism evidence="14 15">
    <name type="scientific">Acipenser ruthenus</name>
    <name type="common">Sterlet sturgeon</name>
    <dbReference type="NCBI Taxonomy" id="7906"/>
    <lineage>
        <taxon>Eukaryota</taxon>
        <taxon>Metazoa</taxon>
        <taxon>Chordata</taxon>
        <taxon>Craniata</taxon>
        <taxon>Vertebrata</taxon>
        <taxon>Euteleostomi</taxon>
        <taxon>Actinopterygii</taxon>
        <taxon>Chondrostei</taxon>
        <taxon>Acipenseriformes</taxon>
        <taxon>Acipenseridae</taxon>
        <taxon>Acipenser</taxon>
    </lineage>
</organism>
<accession>A0A444UN65</accession>
<dbReference type="InterPro" id="IPR029063">
    <property type="entry name" value="SAM-dependent_MTases_sf"/>
</dbReference>
<keyword evidence="15" id="KW-1185">Reference proteome</keyword>
<comment type="similarity">
    <text evidence="3">Belongs to the methyltransferase superfamily. LCMT family.</text>
</comment>
<evidence type="ECO:0000256" key="11">
    <source>
        <dbReference type="ARBA" id="ARBA00029750"/>
    </source>
</evidence>
<dbReference type="GO" id="GO:0030488">
    <property type="term" value="P:tRNA methylation"/>
    <property type="evidence" value="ECO:0007669"/>
    <property type="project" value="TreeGrafter"/>
</dbReference>
<comment type="catalytic activity">
    <reaction evidence="13">
        <text>7-[(3S)-(3-amino-3-methoxycarbonyl)propyl]wyosine(37) in tRNA(Phe) + S-adenosyl-L-methionine + CO2 = wybutosine(37) in tRNA(Phe) + S-adenosyl-L-homocysteine + 2 H(+)</text>
        <dbReference type="Rhea" id="RHEA:37119"/>
        <dbReference type="Rhea" id="RHEA-COMP:11844"/>
        <dbReference type="Rhea" id="RHEA-COMP:11847"/>
        <dbReference type="ChEBI" id="CHEBI:15378"/>
        <dbReference type="ChEBI" id="CHEBI:16526"/>
        <dbReference type="ChEBI" id="CHEBI:57856"/>
        <dbReference type="ChEBI" id="CHEBI:59789"/>
        <dbReference type="ChEBI" id="CHEBI:73544"/>
        <dbReference type="ChEBI" id="CHEBI:74275"/>
        <dbReference type="EC" id="2.3.1.231"/>
    </reaction>
</comment>
<reference evidence="14 15" key="1">
    <citation type="submission" date="2019-01" db="EMBL/GenBank/DDBJ databases">
        <title>Draft Genome and Complete Hox-Cluster Characterization of the Sterlet Sturgeon (Acipenser ruthenus).</title>
        <authorList>
            <person name="Wei Q."/>
        </authorList>
    </citation>
    <scope>NUCLEOTIDE SEQUENCE [LARGE SCALE GENOMIC DNA]</scope>
    <source>
        <strain evidence="14">WHYD16114868_AA</strain>
        <tissue evidence="14">Blood</tissue>
    </source>
</reference>
<keyword evidence="8" id="KW-0808">Transferase</keyword>